<dbReference type="Pfam" id="PF20050">
    <property type="entry name" value="DUF6452"/>
    <property type="match status" value="1"/>
</dbReference>
<feature type="signal peptide" evidence="1">
    <location>
        <begin position="1"/>
        <end position="19"/>
    </location>
</feature>
<gene>
    <name evidence="2" type="ORF">GCM10011506_30830</name>
</gene>
<dbReference type="Proteomes" id="UP000636010">
    <property type="component" value="Unassembled WGS sequence"/>
</dbReference>
<evidence type="ECO:0000256" key="1">
    <source>
        <dbReference type="SAM" id="SignalP"/>
    </source>
</evidence>
<reference evidence="3" key="1">
    <citation type="journal article" date="2019" name="Int. J. Syst. Evol. Microbiol.">
        <title>The Global Catalogue of Microorganisms (GCM) 10K type strain sequencing project: providing services to taxonomists for standard genome sequencing and annotation.</title>
        <authorList>
            <consortium name="The Broad Institute Genomics Platform"/>
            <consortium name="The Broad Institute Genome Sequencing Center for Infectious Disease"/>
            <person name="Wu L."/>
            <person name="Ma J."/>
        </authorList>
    </citation>
    <scope>NUCLEOTIDE SEQUENCE [LARGE SCALE GENOMIC DNA]</scope>
    <source>
        <strain evidence="3">CGMCC 1.10832</strain>
    </source>
</reference>
<dbReference type="RefSeq" id="WP_188465108.1">
    <property type="nucleotide sequence ID" value="NZ_BAABHU010000010.1"/>
</dbReference>
<protein>
    <submittedName>
        <fullName evidence="2">Uncharacterized protein</fullName>
    </submittedName>
</protein>
<evidence type="ECO:0000313" key="3">
    <source>
        <dbReference type="Proteomes" id="UP000636010"/>
    </source>
</evidence>
<dbReference type="InterPro" id="IPR045607">
    <property type="entry name" value="DUF6452"/>
</dbReference>
<accession>A0ABQ1MM26</accession>
<evidence type="ECO:0000313" key="2">
    <source>
        <dbReference type="EMBL" id="GGC43045.1"/>
    </source>
</evidence>
<proteinExistence type="predicted"/>
<keyword evidence="1" id="KW-0732">Signal</keyword>
<feature type="chain" id="PRO_5046338793" evidence="1">
    <location>
        <begin position="20"/>
        <end position="160"/>
    </location>
</feature>
<comment type="caution">
    <text evidence="2">The sequence shown here is derived from an EMBL/GenBank/DDBJ whole genome shotgun (WGS) entry which is preliminary data.</text>
</comment>
<name>A0ABQ1MM26_9BACT</name>
<keyword evidence="3" id="KW-1185">Reference proteome</keyword>
<organism evidence="2 3">
    <name type="scientific">Marivirga lumbricoides</name>
    <dbReference type="NCBI Taxonomy" id="1046115"/>
    <lineage>
        <taxon>Bacteria</taxon>
        <taxon>Pseudomonadati</taxon>
        <taxon>Bacteroidota</taxon>
        <taxon>Cytophagia</taxon>
        <taxon>Cytophagales</taxon>
        <taxon>Marivirgaceae</taxon>
        <taxon>Marivirga</taxon>
    </lineage>
</organism>
<dbReference type="EMBL" id="BMEC01000010">
    <property type="protein sequence ID" value="GGC43045.1"/>
    <property type="molecule type" value="Genomic_DNA"/>
</dbReference>
<dbReference type="PROSITE" id="PS51257">
    <property type="entry name" value="PROKAR_LIPOPROTEIN"/>
    <property type="match status" value="1"/>
</dbReference>
<sequence>MNKILRYCLIGLFLSLIFACEVDSNCGSINVDYVTFDVVELNAEGREVEKTVLFDSIKSPQAIITIFQQPDTVDLLLSSFRLRLNPEGDTTDFYFYYDEQVDTIRFSHEKINRVDSPECGIDMEFIGLDTVLQTFDSLIIVNDTLRRRQDETPNIKLFIN</sequence>